<dbReference type="eggNOG" id="ENOG502QSY2">
    <property type="taxonomic scope" value="Eukaryota"/>
</dbReference>
<dbReference type="GO" id="GO:0006351">
    <property type="term" value="P:DNA-templated transcription"/>
    <property type="evidence" value="ECO:0007669"/>
    <property type="project" value="InterPro"/>
</dbReference>
<dbReference type="SMART" id="SM00066">
    <property type="entry name" value="GAL4"/>
    <property type="match status" value="1"/>
</dbReference>
<dbReference type="Pfam" id="PF04082">
    <property type="entry name" value="Fungal_trans"/>
    <property type="match status" value="1"/>
</dbReference>
<dbReference type="Gene3D" id="4.10.240.10">
    <property type="entry name" value="Zn(2)-C6 fungal-type DNA-binding domain"/>
    <property type="match status" value="1"/>
</dbReference>
<evidence type="ECO:0000256" key="1">
    <source>
        <dbReference type="ARBA" id="ARBA00004123"/>
    </source>
</evidence>
<dbReference type="InParanoid" id="I4YJG0"/>
<dbReference type="GO" id="GO:0000981">
    <property type="term" value="F:DNA-binding transcription factor activity, RNA polymerase II-specific"/>
    <property type="evidence" value="ECO:0007669"/>
    <property type="project" value="InterPro"/>
</dbReference>
<protein>
    <recommendedName>
        <fullName evidence="5">Zn(2)-C6 fungal-type domain-containing protein</fullName>
    </recommendedName>
</protein>
<evidence type="ECO:0000256" key="2">
    <source>
        <dbReference type="ARBA" id="ARBA00022723"/>
    </source>
</evidence>
<organism evidence="6 7">
    <name type="scientific">Wallemia mellicola (strain ATCC MYA-4683 / CBS 633.66)</name>
    <name type="common">Wallemia sebi (CBS 633.66)</name>
    <dbReference type="NCBI Taxonomy" id="671144"/>
    <lineage>
        <taxon>Eukaryota</taxon>
        <taxon>Fungi</taxon>
        <taxon>Dikarya</taxon>
        <taxon>Basidiomycota</taxon>
        <taxon>Wallemiomycotina</taxon>
        <taxon>Wallemiomycetes</taxon>
        <taxon>Wallemiales</taxon>
        <taxon>Wallemiaceae</taxon>
        <taxon>Wallemia</taxon>
    </lineage>
</organism>
<dbReference type="STRING" id="671144.I4YJG0"/>
<dbReference type="InterPro" id="IPR050987">
    <property type="entry name" value="AtrR-like"/>
</dbReference>
<dbReference type="InterPro" id="IPR001138">
    <property type="entry name" value="Zn2Cys6_DnaBD"/>
</dbReference>
<name>I4YJG0_WALMC</name>
<keyword evidence="3" id="KW-0238">DNA-binding</keyword>
<keyword evidence="2" id="KW-0479">Metal-binding</keyword>
<accession>I4YJG0</accession>
<dbReference type="PROSITE" id="PS50048">
    <property type="entry name" value="ZN2_CY6_FUNGAL_2"/>
    <property type="match status" value="1"/>
</dbReference>
<dbReference type="HOGENOM" id="CLU_434268_0_0_1"/>
<dbReference type="FunCoup" id="I4YJG0">
    <property type="interactions" value="150"/>
</dbReference>
<dbReference type="GO" id="GO:0005634">
    <property type="term" value="C:nucleus"/>
    <property type="evidence" value="ECO:0007669"/>
    <property type="project" value="UniProtKB-SubCell"/>
</dbReference>
<dbReference type="Proteomes" id="UP000005242">
    <property type="component" value="Unassembled WGS sequence"/>
</dbReference>
<dbReference type="PANTHER" id="PTHR46910:SF3">
    <property type="entry name" value="HALOTOLERANCE PROTEIN 9-RELATED"/>
    <property type="match status" value="1"/>
</dbReference>
<dbReference type="SMART" id="SM00906">
    <property type="entry name" value="Fungal_trans"/>
    <property type="match status" value="1"/>
</dbReference>
<dbReference type="CDD" id="cd00067">
    <property type="entry name" value="GAL4"/>
    <property type="match status" value="1"/>
</dbReference>
<evidence type="ECO:0000313" key="7">
    <source>
        <dbReference type="Proteomes" id="UP000005242"/>
    </source>
</evidence>
<dbReference type="EMBL" id="JH668223">
    <property type="protein sequence ID" value="EIM24102.1"/>
    <property type="molecule type" value="Genomic_DNA"/>
</dbReference>
<gene>
    <name evidence="6" type="ORF">WALSEDRAFT_55951</name>
</gene>
<dbReference type="RefSeq" id="XP_006955928.1">
    <property type="nucleotide sequence ID" value="XM_006955866.1"/>
</dbReference>
<dbReference type="GO" id="GO:0008270">
    <property type="term" value="F:zinc ion binding"/>
    <property type="evidence" value="ECO:0007669"/>
    <property type="project" value="InterPro"/>
</dbReference>
<dbReference type="InterPro" id="IPR007219">
    <property type="entry name" value="XnlR_reg_dom"/>
</dbReference>
<sequence length="628" mass="71270">MLMKDNFKKRKISKVRVCDTCRKRKLKCDIEERLENAESSCTRCERSYIDCTFDEAPVRGARYKEMYKDLNSKHEELLGLLSRLHPGIDVGKLQQLNIIDEGAQSEIVPEPSSDDMEASASEAYIRSKDAHGHDPRVLGSASVFKLKSVEKIREMAVGYTSNFNIHQRSQYWSSLSWKTEDDNFDPPQDLIDNLVEIYFNNTGLHRPLLHKKTFKEGKMFDKDFRRCLWLVCAIGSRLSDDPRVLDPSELGPNGKALSFHSAGWPFFLKYASIAKTIPALSPSLADLQQSALAAVFLHSNPYHSSSWTIAAQGVVLSKDIGAHFHRSSGDVVKDELRRRAFWNLYQIDSEMSTFLGRDSTIAEHLIKIPRPAALPDEDEQDIVAFNAFLDLIVIARHALDSLYDDRSISLAPSDPMKAHQLILNVAELNNKLDNWVMNIPDFLKWSDDNNDSKIFTQRSTLMSLYLMVQTLVHRPFINATGHLRSLSLTSSAICVNAALSMAHVVDLFKEIDPRTDTIVTYAFISCVSALVCKWTGKMKGTVIFDDLEKAVEMLHNYIKSRESRYYVAGRLSDIITWLRDDNNGLDITIEKLFNSDIENMLTTTIPSAQFLNTLPSLTSLDDNYPFDY</sequence>
<dbReference type="PROSITE" id="PS00463">
    <property type="entry name" value="ZN2_CY6_FUNGAL_1"/>
    <property type="match status" value="1"/>
</dbReference>
<dbReference type="Pfam" id="PF00172">
    <property type="entry name" value="Zn_clus"/>
    <property type="match status" value="1"/>
</dbReference>
<dbReference type="GO" id="GO:0003677">
    <property type="term" value="F:DNA binding"/>
    <property type="evidence" value="ECO:0007669"/>
    <property type="project" value="UniProtKB-KW"/>
</dbReference>
<evidence type="ECO:0000256" key="4">
    <source>
        <dbReference type="ARBA" id="ARBA00023242"/>
    </source>
</evidence>
<dbReference type="OMA" id="IACERCK"/>
<evidence type="ECO:0000313" key="6">
    <source>
        <dbReference type="EMBL" id="EIM24102.1"/>
    </source>
</evidence>
<feature type="domain" description="Zn(2)-C6 fungal-type" evidence="5">
    <location>
        <begin position="17"/>
        <end position="53"/>
    </location>
</feature>
<comment type="subcellular location">
    <subcellularLocation>
        <location evidence="1">Nucleus</location>
    </subcellularLocation>
</comment>
<dbReference type="GeneID" id="18472759"/>
<keyword evidence="4" id="KW-0539">Nucleus</keyword>
<dbReference type="SUPFAM" id="SSF57701">
    <property type="entry name" value="Zn2/Cys6 DNA-binding domain"/>
    <property type="match status" value="1"/>
</dbReference>
<dbReference type="PANTHER" id="PTHR46910">
    <property type="entry name" value="TRANSCRIPTION FACTOR PDR1"/>
    <property type="match status" value="1"/>
</dbReference>
<dbReference type="KEGG" id="wse:WALSEDRAFT_55951"/>
<proteinExistence type="predicted"/>
<keyword evidence="7" id="KW-1185">Reference proteome</keyword>
<evidence type="ECO:0000256" key="3">
    <source>
        <dbReference type="ARBA" id="ARBA00023125"/>
    </source>
</evidence>
<evidence type="ECO:0000259" key="5">
    <source>
        <dbReference type="PROSITE" id="PS50048"/>
    </source>
</evidence>
<dbReference type="OrthoDB" id="4456959at2759"/>
<dbReference type="InterPro" id="IPR036864">
    <property type="entry name" value="Zn2-C6_fun-type_DNA-bd_sf"/>
</dbReference>
<dbReference type="CDD" id="cd12148">
    <property type="entry name" value="fungal_TF_MHR"/>
    <property type="match status" value="1"/>
</dbReference>
<reference evidence="6 7" key="1">
    <citation type="journal article" date="2012" name="Fungal Genet. Biol.">
        <title>The genome of the xerotolerant mold Wallemia sebi reveals adaptations to osmotic stress and suggests cryptic sexual reproduction.</title>
        <authorList>
            <person name="Padamsee M."/>
            <person name="Kumar T.K.A."/>
            <person name="Riley R."/>
            <person name="Binder M."/>
            <person name="Boyd A."/>
            <person name="Calvo A.M."/>
            <person name="Furukawa K."/>
            <person name="Hesse C."/>
            <person name="Hohmann S."/>
            <person name="James T.Y."/>
            <person name="LaButti K."/>
            <person name="Lapidus A."/>
            <person name="Lindquist E."/>
            <person name="Lucas S."/>
            <person name="Miller K."/>
            <person name="Shantappa S."/>
            <person name="Grigoriev I.V."/>
            <person name="Hibbett D.S."/>
            <person name="McLaughlin D.J."/>
            <person name="Spatafora J.W."/>
            <person name="Aime M.C."/>
        </authorList>
    </citation>
    <scope>NUCLEOTIDE SEQUENCE [LARGE SCALE GENOMIC DNA]</scope>
    <source>
        <strain evidence="7">ATCC MYA-4683 / CBS 633.66</strain>
    </source>
</reference>
<dbReference type="AlphaFoldDB" id="I4YJG0"/>